<accession>A0A9N8VT39</accession>
<keyword evidence="3" id="KW-1185">Reference proteome</keyword>
<evidence type="ECO:0000313" key="2">
    <source>
        <dbReference type="EMBL" id="CAG8461486.1"/>
    </source>
</evidence>
<protein>
    <submittedName>
        <fullName evidence="2">21004_t:CDS:1</fullName>
    </submittedName>
</protein>
<dbReference type="Proteomes" id="UP000789405">
    <property type="component" value="Unassembled WGS sequence"/>
</dbReference>
<dbReference type="OrthoDB" id="10311886at2759"/>
<name>A0A9N8VT39_9GLOM</name>
<evidence type="ECO:0000256" key="1">
    <source>
        <dbReference type="SAM" id="MobiDB-lite"/>
    </source>
</evidence>
<feature type="compositionally biased region" description="Polar residues" evidence="1">
    <location>
        <begin position="109"/>
        <end position="119"/>
    </location>
</feature>
<gene>
    <name evidence="2" type="ORF">DERYTH_LOCUS1030</name>
</gene>
<evidence type="ECO:0000313" key="3">
    <source>
        <dbReference type="Proteomes" id="UP000789405"/>
    </source>
</evidence>
<feature type="region of interest" description="Disordered" evidence="1">
    <location>
        <begin position="105"/>
        <end position="129"/>
    </location>
</feature>
<dbReference type="AlphaFoldDB" id="A0A9N8VT39"/>
<reference evidence="2" key="1">
    <citation type="submission" date="2021-06" db="EMBL/GenBank/DDBJ databases">
        <authorList>
            <person name="Kallberg Y."/>
            <person name="Tangrot J."/>
            <person name="Rosling A."/>
        </authorList>
    </citation>
    <scope>NUCLEOTIDE SEQUENCE</scope>
    <source>
        <strain evidence="2">MA453B</strain>
    </source>
</reference>
<proteinExistence type="predicted"/>
<dbReference type="EMBL" id="CAJVPY010000266">
    <property type="protein sequence ID" value="CAG8461486.1"/>
    <property type="molecule type" value="Genomic_DNA"/>
</dbReference>
<organism evidence="2 3">
    <name type="scientific">Dentiscutata erythropus</name>
    <dbReference type="NCBI Taxonomy" id="1348616"/>
    <lineage>
        <taxon>Eukaryota</taxon>
        <taxon>Fungi</taxon>
        <taxon>Fungi incertae sedis</taxon>
        <taxon>Mucoromycota</taxon>
        <taxon>Glomeromycotina</taxon>
        <taxon>Glomeromycetes</taxon>
        <taxon>Diversisporales</taxon>
        <taxon>Gigasporaceae</taxon>
        <taxon>Dentiscutata</taxon>
    </lineage>
</organism>
<sequence length="267" mass="30181">MDLSEYEMMIEKSLDNRKVPNGKRKSPTGYIFYKNKNRLNPRAAKMAYAKENDDVKVACGILAHIMHHIIKTGYYDREMFRSPPIIINESRDFGSSDDNVSVSKDCGNDKQQSNLSTIHDLSRESRDSNNAPYDVVNNIAEGQQYHQPSIFNNQVLDCDNFEQQSHGLCWDGLLEPNLNDTLVSPYLFRINYDIVINGALSMDVPQSDLTIDGQRNFGPEFNVNSSVPNAPIMQQPPSTVSNTENETGLGSFHTNYLLYGNSKLYPN</sequence>
<comment type="caution">
    <text evidence="2">The sequence shown here is derived from an EMBL/GenBank/DDBJ whole genome shotgun (WGS) entry which is preliminary data.</text>
</comment>